<reference evidence="3" key="1">
    <citation type="journal article" date="2019" name="Int. J. Syst. Evol. Microbiol.">
        <title>The Global Catalogue of Microorganisms (GCM) 10K type strain sequencing project: providing services to taxonomists for standard genome sequencing and annotation.</title>
        <authorList>
            <consortium name="The Broad Institute Genomics Platform"/>
            <consortium name="The Broad Institute Genome Sequencing Center for Infectious Disease"/>
            <person name="Wu L."/>
            <person name="Ma J."/>
        </authorList>
    </citation>
    <scope>NUCLEOTIDE SEQUENCE [LARGE SCALE GENOMIC DNA]</scope>
    <source>
        <strain evidence="3">CCM 8702</strain>
    </source>
</reference>
<keyword evidence="3" id="KW-1185">Reference proteome</keyword>
<keyword evidence="1" id="KW-1133">Transmembrane helix</keyword>
<sequence length="80" mass="8711">MTMHSMILWIPGIALILLGILYMRKGMYPSPEPYRRSSERSAGAAEKNKTANLTAGIAFVIAGIILIVFFTAVPSLLAPF</sequence>
<evidence type="ECO:0000256" key="1">
    <source>
        <dbReference type="SAM" id="Phobius"/>
    </source>
</evidence>
<accession>A0ABQ2A8R2</accession>
<dbReference type="EMBL" id="BMDD01000006">
    <property type="protein sequence ID" value="GGH86032.1"/>
    <property type="molecule type" value="Genomic_DNA"/>
</dbReference>
<dbReference type="Proteomes" id="UP000605427">
    <property type="component" value="Unassembled WGS sequence"/>
</dbReference>
<feature type="transmembrane region" description="Helical" evidence="1">
    <location>
        <begin position="6"/>
        <end position="23"/>
    </location>
</feature>
<keyword evidence="1" id="KW-0812">Transmembrane</keyword>
<proteinExistence type="predicted"/>
<dbReference type="RefSeq" id="WP_172246599.1">
    <property type="nucleotide sequence ID" value="NZ_BMDD01000006.1"/>
</dbReference>
<comment type="caution">
    <text evidence="2">The sequence shown here is derived from an EMBL/GenBank/DDBJ whole genome shotgun (WGS) entry which is preliminary data.</text>
</comment>
<keyword evidence="1" id="KW-0472">Membrane</keyword>
<feature type="transmembrane region" description="Helical" evidence="1">
    <location>
        <begin position="57"/>
        <end position="77"/>
    </location>
</feature>
<evidence type="ECO:0000313" key="3">
    <source>
        <dbReference type="Proteomes" id="UP000605427"/>
    </source>
</evidence>
<organism evidence="2 3">
    <name type="scientific">Saccharibacillus endophyticus</name>
    <dbReference type="NCBI Taxonomy" id="2060666"/>
    <lineage>
        <taxon>Bacteria</taxon>
        <taxon>Bacillati</taxon>
        <taxon>Bacillota</taxon>
        <taxon>Bacilli</taxon>
        <taxon>Bacillales</taxon>
        <taxon>Paenibacillaceae</taxon>
        <taxon>Saccharibacillus</taxon>
    </lineage>
</organism>
<protein>
    <submittedName>
        <fullName evidence="2">Uncharacterized protein</fullName>
    </submittedName>
</protein>
<gene>
    <name evidence="2" type="ORF">GCM10007362_44860</name>
</gene>
<name>A0ABQ2A8R2_9BACL</name>
<evidence type="ECO:0000313" key="2">
    <source>
        <dbReference type="EMBL" id="GGH86032.1"/>
    </source>
</evidence>